<reference evidence="2" key="1">
    <citation type="journal article" date="2017" name="Genome Biol.">
        <title>Comparative genomics reveals high biological diversity and specific adaptations in the industrially and medically important fungal genus Aspergillus.</title>
        <authorList>
            <person name="de Vries R.P."/>
            <person name="Riley R."/>
            <person name="Wiebenga A."/>
            <person name="Aguilar-Osorio G."/>
            <person name="Amillis S."/>
            <person name="Uchima C.A."/>
            <person name="Anderluh G."/>
            <person name="Asadollahi M."/>
            <person name="Askin M."/>
            <person name="Barry K."/>
            <person name="Battaglia E."/>
            <person name="Bayram O."/>
            <person name="Benocci T."/>
            <person name="Braus-Stromeyer S.A."/>
            <person name="Caldana C."/>
            <person name="Canovas D."/>
            <person name="Cerqueira G.C."/>
            <person name="Chen F."/>
            <person name="Chen W."/>
            <person name="Choi C."/>
            <person name="Clum A."/>
            <person name="Dos Santos R.A."/>
            <person name="Damasio A.R."/>
            <person name="Diallinas G."/>
            <person name="Emri T."/>
            <person name="Fekete E."/>
            <person name="Flipphi M."/>
            <person name="Freyberg S."/>
            <person name="Gallo A."/>
            <person name="Gournas C."/>
            <person name="Habgood R."/>
            <person name="Hainaut M."/>
            <person name="Harispe M.L."/>
            <person name="Henrissat B."/>
            <person name="Hilden K.S."/>
            <person name="Hope R."/>
            <person name="Hossain A."/>
            <person name="Karabika E."/>
            <person name="Karaffa L."/>
            <person name="Karanyi Z."/>
            <person name="Krasevec N."/>
            <person name="Kuo A."/>
            <person name="Kusch H."/>
            <person name="LaButti K."/>
            <person name="Lagendijk E.L."/>
            <person name="Lapidus A."/>
            <person name="Levasseur A."/>
            <person name="Lindquist E."/>
            <person name="Lipzen A."/>
            <person name="Logrieco A.F."/>
            <person name="MacCabe A."/>
            <person name="Maekelae M.R."/>
            <person name="Malavazi I."/>
            <person name="Melin P."/>
            <person name="Meyer V."/>
            <person name="Mielnichuk N."/>
            <person name="Miskei M."/>
            <person name="Molnar A.P."/>
            <person name="Mule G."/>
            <person name="Ngan C.Y."/>
            <person name="Orejas M."/>
            <person name="Orosz E."/>
            <person name="Ouedraogo J.P."/>
            <person name="Overkamp K.M."/>
            <person name="Park H.-S."/>
            <person name="Perrone G."/>
            <person name="Piumi F."/>
            <person name="Punt P.J."/>
            <person name="Ram A.F."/>
            <person name="Ramon A."/>
            <person name="Rauscher S."/>
            <person name="Record E."/>
            <person name="Riano-Pachon D.M."/>
            <person name="Robert V."/>
            <person name="Roehrig J."/>
            <person name="Ruller R."/>
            <person name="Salamov A."/>
            <person name="Salih N.S."/>
            <person name="Samson R.A."/>
            <person name="Sandor E."/>
            <person name="Sanguinetti M."/>
            <person name="Schuetze T."/>
            <person name="Sepcic K."/>
            <person name="Shelest E."/>
            <person name="Sherlock G."/>
            <person name="Sophianopoulou V."/>
            <person name="Squina F.M."/>
            <person name="Sun H."/>
            <person name="Susca A."/>
            <person name="Todd R.B."/>
            <person name="Tsang A."/>
            <person name="Unkles S.E."/>
            <person name="van de Wiele N."/>
            <person name="van Rossen-Uffink D."/>
            <person name="Oliveira J.V."/>
            <person name="Vesth T.C."/>
            <person name="Visser J."/>
            <person name="Yu J.-H."/>
            <person name="Zhou M."/>
            <person name="Andersen M.R."/>
            <person name="Archer D.B."/>
            <person name="Baker S.E."/>
            <person name="Benoit I."/>
            <person name="Brakhage A.A."/>
            <person name="Braus G.H."/>
            <person name="Fischer R."/>
            <person name="Frisvad J.C."/>
            <person name="Goldman G.H."/>
            <person name="Houbraken J."/>
            <person name="Oakley B."/>
            <person name="Pocsi I."/>
            <person name="Scazzocchio C."/>
            <person name="Seiboth B."/>
            <person name="vanKuyk P.A."/>
            <person name="Wortman J."/>
            <person name="Dyer P.S."/>
            <person name="Grigoriev I.V."/>
        </authorList>
    </citation>
    <scope>NUCLEOTIDE SEQUENCE [LARGE SCALE GENOMIC DNA]</scope>
    <source>
        <strain evidence="2">CBS 583.65</strain>
    </source>
</reference>
<name>A0A1L9Q3A3_ASPVE</name>
<dbReference type="SUPFAM" id="SSF48403">
    <property type="entry name" value="Ankyrin repeat"/>
    <property type="match status" value="1"/>
</dbReference>
<dbReference type="VEuPathDB" id="FungiDB:ASPVEDRAFT_34402"/>
<dbReference type="RefSeq" id="XP_040673992.1">
    <property type="nucleotide sequence ID" value="XM_040810852.1"/>
</dbReference>
<evidence type="ECO:0000313" key="1">
    <source>
        <dbReference type="EMBL" id="OJJ08230.1"/>
    </source>
</evidence>
<keyword evidence="2" id="KW-1185">Reference proteome</keyword>
<proteinExistence type="predicted"/>
<dbReference type="OrthoDB" id="4508309at2759"/>
<dbReference type="Gene3D" id="1.25.40.20">
    <property type="entry name" value="Ankyrin repeat-containing domain"/>
    <property type="match status" value="1"/>
</dbReference>
<organism evidence="1 2">
    <name type="scientific">Aspergillus versicolor CBS 583.65</name>
    <dbReference type="NCBI Taxonomy" id="1036611"/>
    <lineage>
        <taxon>Eukaryota</taxon>
        <taxon>Fungi</taxon>
        <taxon>Dikarya</taxon>
        <taxon>Ascomycota</taxon>
        <taxon>Pezizomycotina</taxon>
        <taxon>Eurotiomycetes</taxon>
        <taxon>Eurotiomycetidae</taxon>
        <taxon>Eurotiales</taxon>
        <taxon>Aspergillaceae</taxon>
        <taxon>Aspergillus</taxon>
        <taxon>Aspergillus subgen. Nidulantes</taxon>
    </lineage>
</organism>
<evidence type="ECO:0000313" key="2">
    <source>
        <dbReference type="Proteomes" id="UP000184073"/>
    </source>
</evidence>
<dbReference type="EMBL" id="KV878139">
    <property type="protein sequence ID" value="OJJ08230.1"/>
    <property type="molecule type" value="Genomic_DNA"/>
</dbReference>
<dbReference type="Proteomes" id="UP000184073">
    <property type="component" value="Unassembled WGS sequence"/>
</dbReference>
<sequence length="575" mass="66854">MLLDLIWNQLTNGTRGHMNRSKREYCLVLYYILDWLENDELLSLMEAFPAMAGVIYWSYGAKYRWKNAIQQRRDDSQALFWHQLREAVREQRETHDEVIKLRQEAKGFEAWNNVPQWRHTQREAKRRLLAAEVFELEQQLECVQQLQRPNASTLRWNRRFAVQIRLDIQNAIRDAKAEDDEVALEIPSKHQTDPERLPARPQLKSFVDDDLSIPAKVVEENLQDVGFQPIERMILRDYHQSLRVLYRLGLFDPKGYTHDESTYLADAIACTSKGCTKFIMSHYDSGKLLTHSSLPSIWPGPFEIGNHIDLLIETEFNYGLGLALKILLQRSLDLNTSLWPHTRSHICEFATGHVASLLKRVGVDLTDTTDWSPRDTPWHMAARNPNKSFYNFLNQRIPHTINQPDRNGDLPITIAQRLDEKERAQWLIDRGAAVYPAVRKMLSNLCSPEDEWFLFYFQAAGTSLPTEPWINDVIDGLNEEIARQGAEERGSLNERAAELIMKLKNGNGVSSASLRTLNDRNETPLQAATRYGLNEIIHLLQPPKPVRREHSSRYNLRKRAQRYNLRKRVKRDSSK</sequence>
<gene>
    <name evidence="1" type="ORF">ASPVEDRAFT_34402</name>
</gene>
<dbReference type="AlphaFoldDB" id="A0A1L9Q3A3"/>
<dbReference type="GeneID" id="63726363"/>
<protein>
    <submittedName>
        <fullName evidence="1">Uncharacterized protein</fullName>
    </submittedName>
</protein>
<accession>A0A1L9Q3A3</accession>
<dbReference type="InterPro" id="IPR036770">
    <property type="entry name" value="Ankyrin_rpt-contain_sf"/>
</dbReference>